<sequence length="546" mass="62639">DHLFSKGSYCGHVIGTQPVEVIPAKILINEHKMRVYQLFKTKVLQSPGLFMNLNKLRDKYFVAPPRRKCLEQIDDIYCHHYFKRCFIDSWGSQMLCREACEELIFQVCDREFKEASDFNKGRDSRKDFFGFYWDIIDCTRLPFRNESNNCYYPDKVRDELNVLKSEDCFYGNGRGYRGNVSTTKKGYTCQAWDSQWPHKHAINGSIYEEVRNSSNYCRNPGGFGSTGTWCYTTNMSLQWDYCDVPKCSNKTPSSPPADFRGHNLSSTRIKVFWGDVPKHSIHGILIGFHVACEKLDFTDEHFVDTKSEHHNCEFTGMEKYTNYSCRLRAYNNFGNGTWSKQLLISTDEDGIIAFLRSFLRLHFTENQWWRREMLAVFSGLSLSRALVCRACSGARGFDPRVRTKNFIIFIFYGLNSLKGFFTNFSNPFSARSFFYSVAVPDRPPEEILAKSLGKDVVQLEWKPVLPKYANGKVLGYKLIYGVVNSILRANSIVPAPGHRLKIGGLKPNTNYSFQILAFTSKGNGATSTNFFAKTSSGTLEIIVTNK</sequence>
<evidence type="ECO:0000256" key="2">
    <source>
        <dbReference type="ARBA" id="ARBA00022553"/>
    </source>
</evidence>
<evidence type="ECO:0000259" key="9">
    <source>
        <dbReference type="PROSITE" id="PS50070"/>
    </source>
</evidence>
<feature type="non-terminal residue" evidence="11">
    <location>
        <position position="1"/>
    </location>
</feature>
<feature type="domain" description="Fibronectin type-III" evidence="10">
    <location>
        <begin position="255"/>
        <end position="349"/>
    </location>
</feature>
<evidence type="ECO:0000259" key="8">
    <source>
        <dbReference type="PROSITE" id="PS50038"/>
    </source>
</evidence>
<feature type="domain" description="Fibronectin type-III" evidence="10">
    <location>
        <begin position="443"/>
        <end position="537"/>
    </location>
</feature>
<evidence type="ECO:0000256" key="1">
    <source>
        <dbReference type="ARBA" id="ARBA00004479"/>
    </source>
</evidence>
<evidence type="ECO:0008006" key="13">
    <source>
        <dbReference type="Google" id="ProtNLM"/>
    </source>
</evidence>
<dbReference type="PANTHER" id="PTHR24261">
    <property type="entry name" value="PLASMINOGEN-RELATED"/>
    <property type="match status" value="1"/>
</dbReference>
<dbReference type="InterPro" id="IPR038178">
    <property type="entry name" value="Kringle_sf"/>
</dbReference>
<dbReference type="Pfam" id="PF00051">
    <property type="entry name" value="Kringle"/>
    <property type="match status" value="1"/>
</dbReference>
<dbReference type="CDD" id="cd00108">
    <property type="entry name" value="KR"/>
    <property type="match status" value="1"/>
</dbReference>
<dbReference type="PANTHER" id="PTHR24261:SF7">
    <property type="entry name" value="KRINGLE DOMAIN-CONTAINING PROTEIN"/>
    <property type="match status" value="1"/>
</dbReference>
<dbReference type="InterPro" id="IPR036116">
    <property type="entry name" value="FN3_sf"/>
</dbReference>
<gene>
    <name evidence="11" type="ORF">PEVE_00027475</name>
</gene>
<dbReference type="SMART" id="SM00130">
    <property type="entry name" value="KR"/>
    <property type="match status" value="1"/>
</dbReference>
<dbReference type="InterPro" id="IPR000001">
    <property type="entry name" value="Kringle"/>
</dbReference>
<dbReference type="EMBL" id="CALNXI010000378">
    <property type="protein sequence ID" value="CAH3025891.1"/>
    <property type="molecule type" value="Genomic_DNA"/>
</dbReference>
<dbReference type="PROSITE" id="PS50038">
    <property type="entry name" value="FZ"/>
    <property type="match status" value="1"/>
</dbReference>
<keyword evidence="5" id="KW-0067">ATP-binding</keyword>
<dbReference type="Gene3D" id="2.60.40.10">
    <property type="entry name" value="Immunoglobulins"/>
    <property type="match status" value="2"/>
</dbReference>
<protein>
    <recommendedName>
        <fullName evidence="13">Plasminogen</fullName>
    </recommendedName>
</protein>
<reference evidence="11 12" key="1">
    <citation type="submission" date="2022-05" db="EMBL/GenBank/DDBJ databases">
        <authorList>
            <consortium name="Genoscope - CEA"/>
            <person name="William W."/>
        </authorList>
    </citation>
    <scope>NUCLEOTIDE SEQUENCE [LARGE SCALE GENOMIC DNA]</scope>
</reference>
<name>A0ABN8M8E7_9CNID</name>
<comment type="caution">
    <text evidence="11">The sequence shown here is derived from an EMBL/GenBank/DDBJ whole genome shotgun (WGS) entry which is preliminary data.</text>
</comment>
<evidence type="ECO:0000313" key="11">
    <source>
        <dbReference type="EMBL" id="CAH3025891.1"/>
    </source>
</evidence>
<dbReference type="Proteomes" id="UP001159427">
    <property type="component" value="Unassembled WGS sequence"/>
</dbReference>
<feature type="domain" description="Kringle" evidence="9">
    <location>
        <begin position="167"/>
        <end position="247"/>
    </location>
</feature>
<dbReference type="InterPro" id="IPR013783">
    <property type="entry name" value="Ig-like_fold"/>
</dbReference>
<dbReference type="InterPro" id="IPR003961">
    <property type="entry name" value="FN3_dom"/>
</dbReference>
<dbReference type="PROSITE" id="PS50853">
    <property type="entry name" value="FN3"/>
    <property type="match status" value="2"/>
</dbReference>
<evidence type="ECO:0000256" key="3">
    <source>
        <dbReference type="ARBA" id="ARBA00022572"/>
    </source>
</evidence>
<evidence type="ECO:0000256" key="5">
    <source>
        <dbReference type="ARBA" id="ARBA00022840"/>
    </source>
</evidence>
<dbReference type="InterPro" id="IPR020067">
    <property type="entry name" value="Frizzled_dom"/>
</dbReference>
<dbReference type="Pfam" id="PF00041">
    <property type="entry name" value="fn3"/>
    <property type="match status" value="2"/>
</dbReference>
<dbReference type="InterPro" id="IPR036790">
    <property type="entry name" value="Frizzled_dom_sf"/>
</dbReference>
<dbReference type="InterPro" id="IPR013806">
    <property type="entry name" value="Kringle-like"/>
</dbReference>
<keyword evidence="6" id="KW-1015">Disulfide bond</keyword>
<keyword evidence="2" id="KW-0597">Phosphoprotein</keyword>
<dbReference type="SUPFAM" id="SSF49265">
    <property type="entry name" value="Fibronectin type III"/>
    <property type="match status" value="1"/>
</dbReference>
<evidence type="ECO:0000256" key="6">
    <source>
        <dbReference type="ARBA" id="ARBA00023157"/>
    </source>
</evidence>
<dbReference type="Gene3D" id="1.10.2000.10">
    <property type="entry name" value="Frizzled cysteine-rich domain"/>
    <property type="match status" value="1"/>
</dbReference>
<organism evidence="11 12">
    <name type="scientific">Porites evermanni</name>
    <dbReference type="NCBI Taxonomy" id="104178"/>
    <lineage>
        <taxon>Eukaryota</taxon>
        <taxon>Metazoa</taxon>
        <taxon>Cnidaria</taxon>
        <taxon>Anthozoa</taxon>
        <taxon>Hexacorallia</taxon>
        <taxon>Scleractinia</taxon>
        <taxon>Fungiina</taxon>
        <taxon>Poritidae</taxon>
        <taxon>Porites</taxon>
    </lineage>
</organism>
<dbReference type="CDD" id="cd07066">
    <property type="entry name" value="CRD_FZ"/>
    <property type="match status" value="1"/>
</dbReference>
<feature type="domain" description="FZ" evidence="8">
    <location>
        <begin position="68"/>
        <end position="153"/>
    </location>
</feature>
<dbReference type="Gene3D" id="2.40.20.10">
    <property type="entry name" value="Plasminogen Kringle 4"/>
    <property type="match status" value="1"/>
</dbReference>
<dbReference type="PROSITE" id="PS50070">
    <property type="entry name" value="KRINGLE_2"/>
    <property type="match status" value="1"/>
</dbReference>
<evidence type="ECO:0000259" key="10">
    <source>
        <dbReference type="PROSITE" id="PS50853"/>
    </source>
</evidence>
<comment type="caution">
    <text evidence="7">Lacks conserved residue(s) required for the propagation of feature annotation.</text>
</comment>
<keyword evidence="4" id="KW-0547">Nucleotide-binding</keyword>
<dbReference type="SMART" id="SM00060">
    <property type="entry name" value="FN3"/>
    <property type="match status" value="2"/>
</dbReference>
<evidence type="ECO:0000313" key="12">
    <source>
        <dbReference type="Proteomes" id="UP001159427"/>
    </source>
</evidence>
<proteinExistence type="predicted"/>
<keyword evidence="12" id="KW-1185">Reference proteome</keyword>
<dbReference type="InterPro" id="IPR050759">
    <property type="entry name" value="Serine_protease_kringle"/>
</dbReference>
<accession>A0ABN8M8E7</accession>
<comment type="subcellular location">
    <subcellularLocation>
        <location evidence="1">Membrane</location>
        <topology evidence="1">Single-pass type I membrane protein</topology>
    </subcellularLocation>
</comment>
<evidence type="ECO:0000256" key="4">
    <source>
        <dbReference type="ARBA" id="ARBA00022741"/>
    </source>
</evidence>
<dbReference type="SUPFAM" id="SSF57440">
    <property type="entry name" value="Kringle-like"/>
    <property type="match status" value="1"/>
</dbReference>
<dbReference type="PRINTS" id="PR00018">
    <property type="entry name" value="KRINGLE"/>
</dbReference>
<evidence type="ECO:0000256" key="7">
    <source>
        <dbReference type="PROSITE-ProRule" id="PRU00121"/>
    </source>
</evidence>
<keyword evidence="3 7" id="KW-0420">Kringle</keyword>
<dbReference type="CDD" id="cd00063">
    <property type="entry name" value="FN3"/>
    <property type="match status" value="2"/>
</dbReference>